<gene>
    <name evidence="6" type="ORF">IV49_GL000325</name>
</gene>
<dbReference type="Pfam" id="PF00733">
    <property type="entry name" value="Asn_synthase"/>
    <property type="match status" value="1"/>
</dbReference>
<accession>A0A0R2HLD3</accession>
<dbReference type="SUPFAM" id="SSF52402">
    <property type="entry name" value="Adenine nucleotide alpha hydrolases-like"/>
    <property type="match status" value="1"/>
</dbReference>
<keyword evidence="3" id="KW-0061">Asparagine biosynthesis</keyword>
<dbReference type="RefSeq" id="WP_029070976.1">
    <property type="nucleotide sequence ID" value="NZ_JNKN01000013.1"/>
</dbReference>
<comment type="catalytic activity">
    <reaction evidence="4">
        <text>L-aspartate + L-glutamine + ATP + H2O = L-asparagine + L-glutamate + AMP + diphosphate + H(+)</text>
        <dbReference type="Rhea" id="RHEA:12228"/>
        <dbReference type="ChEBI" id="CHEBI:15377"/>
        <dbReference type="ChEBI" id="CHEBI:15378"/>
        <dbReference type="ChEBI" id="CHEBI:29985"/>
        <dbReference type="ChEBI" id="CHEBI:29991"/>
        <dbReference type="ChEBI" id="CHEBI:30616"/>
        <dbReference type="ChEBI" id="CHEBI:33019"/>
        <dbReference type="ChEBI" id="CHEBI:58048"/>
        <dbReference type="ChEBI" id="CHEBI:58359"/>
        <dbReference type="ChEBI" id="CHEBI:456215"/>
        <dbReference type="EC" id="6.3.5.4"/>
    </reaction>
</comment>
<dbReference type="PANTHER" id="PTHR43284">
    <property type="entry name" value="ASPARAGINE SYNTHETASE (GLUTAMINE-HYDROLYZING)"/>
    <property type="match status" value="1"/>
</dbReference>
<dbReference type="GO" id="GO:0006529">
    <property type="term" value="P:asparagine biosynthetic process"/>
    <property type="evidence" value="ECO:0007669"/>
    <property type="project" value="UniProtKB-KW"/>
</dbReference>
<reference evidence="6 7" key="1">
    <citation type="journal article" date="2015" name="Genome Announc.">
        <title>Expanding the biotechnology potential of lactobacilli through comparative genomics of 213 strains and associated genera.</title>
        <authorList>
            <person name="Sun Z."/>
            <person name="Harris H.M."/>
            <person name="McCann A."/>
            <person name="Guo C."/>
            <person name="Argimon S."/>
            <person name="Zhang W."/>
            <person name="Yang X."/>
            <person name="Jeffery I.B."/>
            <person name="Cooney J.C."/>
            <person name="Kagawa T.F."/>
            <person name="Liu W."/>
            <person name="Song Y."/>
            <person name="Salvetti E."/>
            <person name="Wrobel A."/>
            <person name="Rasinkangas P."/>
            <person name="Parkhill J."/>
            <person name="Rea M.C."/>
            <person name="O'Sullivan O."/>
            <person name="Ritari J."/>
            <person name="Douillard F.P."/>
            <person name="Paul Ross R."/>
            <person name="Yang R."/>
            <person name="Briner A.E."/>
            <person name="Felis G.E."/>
            <person name="de Vos W.M."/>
            <person name="Barrangou R."/>
            <person name="Klaenhammer T.R."/>
            <person name="Caufield P.W."/>
            <person name="Cui Y."/>
            <person name="Zhang H."/>
            <person name="O'Toole P.W."/>
        </authorList>
    </citation>
    <scope>NUCLEOTIDE SEQUENCE [LARGE SCALE GENOMIC DNA]</scope>
    <source>
        <strain evidence="6 7">DSM 20405</strain>
    </source>
</reference>
<dbReference type="Gene3D" id="3.40.50.620">
    <property type="entry name" value="HUPs"/>
    <property type="match status" value="1"/>
</dbReference>
<dbReference type="InterPro" id="IPR014729">
    <property type="entry name" value="Rossmann-like_a/b/a_fold"/>
</dbReference>
<name>A0A0R2HLD3_9FIRM</name>
<protein>
    <recommendedName>
        <fullName evidence="2">asparagine synthase (glutamine-hydrolyzing)</fullName>
        <ecNumber evidence="2">6.3.5.4</ecNumber>
    </recommendedName>
</protein>
<dbReference type="EMBL" id="JQBL01000012">
    <property type="protein sequence ID" value="KRN50196.1"/>
    <property type="molecule type" value="Genomic_DNA"/>
</dbReference>
<evidence type="ECO:0000313" key="6">
    <source>
        <dbReference type="EMBL" id="KRN50196.1"/>
    </source>
</evidence>
<evidence type="ECO:0000256" key="2">
    <source>
        <dbReference type="ARBA" id="ARBA00012737"/>
    </source>
</evidence>
<proteinExistence type="predicted"/>
<organism evidence="6 7">
    <name type="scientific">Kandleria vitulina DSM 20405</name>
    <dbReference type="NCBI Taxonomy" id="1410657"/>
    <lineage>
        <taxon>Bacteria</taxon>
        <taxon>Bacillati</taxon>
        <taxon>Bacillota</taxon>
        <taxon>Erysipelotrichia</taxon>
        <taxon>Erysipelotrichales</taxon>
        <taxon>Coprobacillaceae</taxon>
        <taxon>Kandleria</taxon>
    </lineage>
</organism>
<keyword evidence="7" id="KW-1185">Reference proteome</keyword>
<dbReference type="InterPro" id="IPR051786">
    <property type="entry name" value="ASN_synthetase/amidase"/>
</dbReference>
<evidence type="ECO:0000256" key="4">
    <source>
        <dbReference type="ARBA" id="ARBA00048741"/>
    </source>
</evidence>
<evidence type="ECO:0000256" key="3">
    <source>
        <dbReference type="ARBA" id="ARBA00022888"/>
    </source>
</evidence>
<feature type="domain" description="Asparagine synthetase" evidence="5">
    <location>
        <begin position="50"/>
        <end position="188"/>
    </location>
</feature>
<evidence type="ECO:0000313" key="7">
    <source>
        <dbReference type="Proteomes" id="UP000051841"/>
    </source>
</evidence>
<comment type="pathway">
    <text evidence="1">Amino-acid biosynthesis; L-asparagine biosynthesis; L-asparagine from L-aspartate (L-Gln route): step 1/1.</text>
</comment>
<dbReference type="PATRIC" id="fig|1410657.5.peg.346"/>
<dbReference type="GO" id="GO:0004066">
    <property type="term" value="F:asparagine synthase (glutamine-hydrolyzing) activity"/>
    <property type="evidence" value="ECO:0007669"/>
    <property type="project" value="UniProtKB-EC"/>
</dbReference>
<dbReference type="EC" id="6.3.5.4" evidence="2"/>
<dbReference type="InterPro" id="IPR001962">
    <property type="entry name" value="Asn_synthase"/>
</dbReference>
<dbReference type="PANTHER" id="PTHR43284:SF1">
    <property type="entry name" value="ASPARAGINE SYNTHETASE"/>
    <property type="match status" value="1"/>
</dbReference>
<evidence type="ECO:0000256" key="1">
    <source>
        <dbReference type="ARBA" id="ARBA00005187"/>
    </source>
</evidence>
<dbReference type="Proteomes" id="UP000051841">
    <property type="component" value="Unassembled WGS sequence"/>
</dbReference>
<comment type="caution">
    <text evidence="6">The sequence shown here is derived from an EMBL/GenBank/DDBJ whole genome shotgun (WGS) entry which is preliminary data.</text>
</comment>
<dbReference type="AlphaFoldDB" id="A0A0R2HLD3"/>
<keyword evidence="3" id="KW-0028">Amino-acid biosynthesis</keyword>
<evidence type="ECO:0000259" key="5">
    <source>
        <dbReference type="Pfam" id="PF00733"/>
    </source>
</evidence>
<sequence length="347" mass="39897">MIEDRDYCMSSFLTYRTVIDQTKCFSLKYPPRYTKIPENRVQVHNSDELYKTLKNQVEELCKNHKVALALSGGIDSAVLAKFMPKGSTAYTFQCIVPGKEVTNEVPAAQKYAKECGLNHKVVKIYWEDMEKYAPLLMKQKGAPIHSIEVQIYKAAMQAKADGFDTLLFGESADSLYGGLSMLLSRDWTMGEFIDRFSNVLPHHALMNPQWELEPFKQYTKDGYVDVHGFLSHIFFPESIGSYINAGTAAGVECYMPYAMTEMAVDLDLERVRKGENKYLIREVFESLYPGFVVPPKTPMPRPVNEWFENWEGPKRKEFIPHCQKAMTGNQKWLLWSLETFLNILDEE</sequence>